<dbReference type="InterPro" id="IPR012902">
    <property type="entry name" value="N_methyl_site"/>
</dbReference>
<keyword evidence="1" id="KW-1133">Transmembrane helix</keyword>
<dbReference type="Pfam" id="PF16074">
    <property type="entry name" value="PilW"/>
    <property type="match status" value="1"/>
</dbReference>
<keyword evidence="1" id="KW-0472">Membrane</keyword>
<evidence type="ECO:0000313" key="3">
    <source>
        <dbReference type="Proteomes" id="UP000480556"/>
    </source>
</evidence>
<dbReference type="RefSeq" id="WP_153389406.1">
    <property type="nucleotide sequence ID" value="NZ_WITK01000018.1"/>
</dbReference>
<dbReference type="GO" id="GO:0043683">
    <property type="term" value="P:type IV pilus assembly"/>
    <property type="evidence" value="ECO:0007669"/>
    <property type="project" value="InterPro"/>
</dbReference>
<name>A0AA90W8Z4_9GAMM</name>
<dbReference type="Pfam" id="PF07963">
    <property type="entry name" value="N_methyl"/>
    <property type="match status" value="1"/>
</dbReference>
<dbReference type="InterPro" id="IPR045584">
    <property type="entry name" value="Pilin-like"/>
</dbReference>
<dbReference type="EMBL" id="WITK01000018">
    <property type="protein sequence ID" value="MQW92875.1"/>
    <property type="molecule type" value="Genomic_DNA"/>
</dbReference>
<evidence type="ECO:0000313" key="2">
    <source>
        <dbReference type="EMBL" id="MQW92875.1"/>
    </source>
</evidence>
<dbReference type="Proteomes" id="UP000480556">
    <property type="component" value="Unassembled WGS sequence"/>
</dbReference>
<dbReference type="AlphaFoldDB" id="A0AA90W8Z4"/>
<evidence type="ECO:0000256" key="1">
    <source>
        <dbReference type="SAM" id="Phobius"/>
    </source>
</evidence>
<reference evidence="2 3" key="1">
    <citation type="submission" date="2019-10" db="EMBL/GenBank/DDBJ databases">
        <authorList>
            <person name="Dong K."/>
        </authorList>
    </citation>
    <scope>NUCLEOTIDE SEQUENCE [LARGE SCALE GENOMIC DNA]</scope>
    <source>
        <strain evidence="3">dk771</strain>
    </source>
</reference>
<protein>
    <submittedName>
        <fullName evidence="2">Prepilin-type N-terminal cleavage/methylation domain-containing protein</fullName>
    </submittedName>
</protein>
<proteinExistence type="predicted"/>
<dbReference type="InterPro" id="IPR032092">
    <property type="entry name" value="PilW"/>
</dbReference>
<organism evidence="2 3">
    <name type="scientific">Acinetobacter wanghuae</name>
    <dbReference type="NCBI Taxonomy" id="2662362"/>
    <lineage>
        <taxon>Bacteria</taxon>
        <taxon>Pseudomonadati</taxon>
        <taxon>Pseudomonadota</taxon>
        <taxon>Gammaproteobacteria</taxon>
        <taxon>Moraxellales</taxon>
        <taxon>Moraxellaceae</taxon>
        <taxon>Acinetobacter</taxon>
    </lineage>
</organism>
<feature type="transmembrane region" description="Helical" evidence="1">
    <location>
        <begin position="12"/>
        <end position="35"/>
    </location>
</feature>
<accession>A0AA90W8Z4</accession>
<gene>
    <name evidence="2" type="ORF">GHJ48_10840</name>
</gene>
<sequence length="313" mass="34610">MINYKKIQRGFTLLELMIALVLGLLIIAAALALFMNAQKSMNFQSGMSSLQQNANFGLAQMAHEIRHANLNTPSEQKINNKDIGSGVIFAASNLPTAVGSGADSKYFTRFGLDNDDTNLALGSSSDQLTIQFVPDIRGGEQYDCEGIKIITGRTYVYRYYLDKLPNEQQIPGALDRYGLYCDAGYYYTTTSTEVVGLGAQGQLVLQNVDAFKIRFLVKNPAKQLRYVTIQEYLDNLMPDDVTDKQDYHSIGAVEIGLLIASSESIGSDSRFNTQATYKIAGQDITLKPNTKNSQYLRQPITQVVSFRNTLGAF</sequence>
<comment type="caution">
    <text evidence="2">The sequence shown here is derived from an EMBL/GenBank/DDBJ whole genome shotgun (WGS) entry which is preliminary data.</text>
</comment>
<dbReference type="NCBIfam" id="TIGR02532">
    <property type="entry name" value="IV_pilin_GFxxxE"/>
    <property type="match status" value="1"/>
</dbReference>
<keyword evidence="1" id="KW-0812">Transmembrane</keyword>
<dbReference type="PROSITE" id="PS00409">
    <property type="entry name" value="PROKAR_NTER_METHYL"/>
    <property type="match status" value="1"/>
</dbReference>
<dbReference type="SUPFAM" id="SSF54523">
    <property type="entry name" value="Pili subunits"/>
    <property type="match status" value="1"/>
</dbReference>